<feature type="region of interest" description="Disordered" evidence="1">
    <location>
        <begin position="1"/>
        <end position="20"/>
    </location>
</feature>
<accession>A0A7J6STZ4</accession>
<feature type="non-terminal residue" evidence="2">
    <location>
        <position position="1"/>
    </location>
</feature>
<protein>
    <submittedName>
        <fullName evidence="2">Uncharacterized protein</fullName>
    </submittedName>
</protein>
<gene>
    <name evidence="2" type="ORF">FOZ62_020610</name>
</gene>
<dbReference type="AlphaFoldDB" id="A0A7J6STZ4"/>
<comment type="caution">
    <text evidence="2">The sequence shown here is derived from an EMBL/GenBank/DDBJ whole genome shotgun (WGS) entry which is preliminary data.</text>
</comment>
<organism evidence="2 3">
    <name type="scientific">Perkinsus olseni</name>
    <name type="common">Perkinsus atlanticus</name>
    <dbReference type="NCBI Taxonomy" id="32597"/>
    <lineage>
        <taxon>Eukaryota</taxon>
        <taxon>Sar</taxon>
        <taxon>Alveolata</taxon>
        <taxon>Perkinsozoa</taxon>
        <taxon>Perkinsea</taxon>
        <taxon>Perkinsida</taxon>
        <taxon>Perkinsidae</taxon>
        <taxon>Perkinsus</taxon>
    </lineage>
</organism>
<feature type="region of interest" description="Disordered" evidence="1">
    <location>
        <begin position="68"/>
        <end position="104"/>
    </location>
</feature>
<feature type="compositionally biased region" description="Acidic residues" evidence="1">
    <location>
        <begin position="1"/>
        <end position="11"/>
    </location>
</feature>
<dbReference type="EMBL" id="JABANM010012641">
    <property type="protein sequence ID" value="KAF4735646.1"/>
    <property type="molecule type" value="Genomic_DNA"/>
</dbReference>
<feature type="compositionally biased region" description="Low complexity" evidence="1">
    <location>
        <begin position="87"/>
        <end position="98"/>
    </location>
</feature>
<evidence type="ECO:0000313" key="3">
    <source>
        <dbReference type="Proteomes" id="UP000574390"/>
    </source>
</evidence>
<evidence type="ECO:0000256" key="1">
    <source>
        <dbReference type="SAM" id="MobiDB-lite"/>
    </source>
</evidence>
<evidence type="ECO:0000313" key="2">
    <source>
        <dbReference type="EMBL" id="KAF4735646.1"/>
    </source>
</evidence>
<reference evidence="2 3" key="1">
    <citation type="submission" date="2020-04" db="EMBL/GenBank/DDBJ databases">
        <title>Perkinsus olseni comparative genomics.</title>
        <authorList>
            <person name="Bogema D.R."/>
        </authorList>
    </citation>
    <scope>NUCLEOTIDE SEQUENCE [LARGE SCALE GENOMIC DNA]</scope>
    <source>
        <strain evidence="2">ATCC PRA-205</strain>
    </source>
</reference>
<sequence length="118" mass="12070">DIDVVAADGDDNASGTRSVSMCASDDYQGAAEIPGQQPSRFNGSSSCGPIANITAALVPPLKPYRLFTSRREGPWKQGSGQTGVPTSSSSSAAAAAASDTKVSNRATSEALFLECLDE</sequence>
<feature type="non-terminal residue" evidence="2">
    <location>
        <position position="118"/>
    </location>
</feature>
<dbReference type="Proteomes" id="UP000574390">
    <property type="component" value="Unassembled WGS sequence"/>
</dbReference>
<name>A0A7J6STZ4_PEROL</name>
<proteinExistence type="predicted"/>